<dbReference type="AlphaFoldDB" id="A0A2T7AU34"/>
<evidence type="ECO:0000256" key="1">
    <source>
        <dbReference type="ARBA" id="ARBA00004196"/>
    </source>
</evidence>
<keyword evidence="3" id="KW-0201">Cytochrome c-type biogenesis</keyword>
<dbReference type="Gene3D" id="1.25.40.10">
    <property type="entry name" value="Tetratricopeptide repeat domain"/>
    <property type="match status" value="1"/>
</dbReference>
<feature type="domain" description="Cytochrome c-type biogenesis protein H Ig-like" evidence="5">
    <location>
        <begin position="286"/>
        <end position="391"/>
    </location>
</feature>
<name>A0A2T7AU34_9ENTR</name>
<dbReference type="GO" id="GO:0030313">
    <property type="term" value="C:cell envelope"/>
    <property type="evidence" value="ECO:0007669"/>
    <property type="project" value="UniProtKB-SubCell"/>
</dbReference>
<protein>
    <submittedName>
        <fullName evidence="8">C-type cytochrome biogenesis protein CcmI</fullName>
    </submittedName>
</protein>
<accession>A0A2T7AU34</accession>
<organism evidence="8 9">
    <name type="scientific">Cronobacter muytjensii</name>
    <dbReference type="NCBI Taxonomy" id="413501"/>
    <lineage>
        <taxon>Bacteria</taxon>
        <taxon>Pseudomonadati</taxon>
        <taxon>Pseudomonadota</taxon>
        <taxon>Gammaproteobacteria</taxon>
        <taxon>Enterobacterales</taxon>
        <taxon>Enterobacteriaceae</taxon>
        <taxon>Cronobacter</taxon>
    </lineage>
</organism>
<evidence type="ECO:0000313" key="8">
    <source>
        <dbReference type="EMBL" id="PUX15181.1"/>
    </source>
</evidence>
<evidence type="ECO:0000256" key="2">
    <source>
        <dbReference type="ARBA" id="ARBA00022737"/>
    </source>
</evidence>
<comment type="caution">
    <text evidence="8">The sequence shown here is derived from an EMBL/GenBank/DDBJ whole genome shotgun (WGS) entry which is preliminary data.</text>
</comment>
<evidence type="ECO:0000259" key="5">
    <source>
        <dbReference type="Pfam" id="PF23892"/>
    </source>
</evidence>
<dbReference type="Pfam" id="PF23892">
    <property type="entry name" value="Ig_CycH"/>
    <property type="match status" value="1"/>
</dbReference>
<keyword evidence="10" id="KW-1185">Reference proteome</keyword>
<dbReference type="Proteomes" id="UP000244378">
    <property type="component" value="Unassembled WGS sequence"/>
</dbReference>
<dbReference type="InterPro" id="IPR051263">
    <property type="entry name" value="C-type_cytochrome_biogenesis"/>
</dbReference>
<dbReference type="Proteomes" id="UP000469927">
    <property type="component" value="Unassembled WGS sequence"/>
</dbReference>
<dbReference type="OrthoDB" id="9776053at2"/>
<dbReference type="EMBL" id="WAGD01000069">
    <property type="protein sequence ID" value="KAB0873821.1"/>
    <property type="molecule type" value="Genomic_DNA"/>
</dbReference>
<keyword evidence="4" id="KW-0802">TPR repeat</keyword>
<dbReference type="InterPro" id="IPR056412">
    <property type="entry name" value="Ig_CycH"/>
</dbReference>
<dbReference type="RefSeq" id="WP_075193041.1">
    <property type="nucleotide sequence ID" value="NZ_JADKNN010000013.1"/>
</dbReference>
<dbReference type="SUPFAM" id="SSF48452">
    <property type="entry name" value="TPR-like"/>
    <property type="match status" value="1"/>
</dbReference>
<evidence type="ECO:0000313" key="10">
    <source>
        <dbReference type="Proteomes" id="UP000469927"/>
    </source>
</evidence>
<dbReference type="NCBIfam" id="TIGR03142">
    <property type="entry name" value="cytochro_ccmI"/>
    <property type="match status" value="1"/>
</dbReference>
<evidence type="ECO:0000259" key="6">
    <source>
        <dbReference type="Pfam" id="PF23914"/>
    </source>
</evidence>
<dbReference type="InterPro" id="IPR056413">
    <property type="entry name" value="TPR_CcmH_CycH"/>
</dbReference>
<dbReference type="GO" id="GO:0005886">
    <property type="term" value="C:plasma membrane"/>
    <property type="evidence" value="ECO:0007669"/>
    <property type="project" value="TreeGrafter"/>
</dbReference>
<reference evidence="7 10" key="2">
    <citation type="submission" date="2019-08" db="EMBL/GenBank/DDBJ databases">
        <title>Prevalence, distribution, and phylogeny of type two toxin-antitoxin genes possessed by Cronobacter species where C. sakazakii homologs follow sequence type lineages.</title>
        <authorList>
            <person name="Finkelstein S."/>
            <person name="Negrete F."/>
            <person name="Jang H."/>
            <person name="Gopinath G.R."/>
            <person name="Tall B.D."/>
        </authorList>
    </citation>
    <scope>NUCLEOTIDE SEQUENCE [LARGE SCALE GENOMIC DNA]</scope>
    <source>
        <strain evidence="7 10">MOD1_GK1257</strain>
    </source>
</reference>
<comment type="subcellular location">
    <subcellularLocation>
        <location evidence="1">Cell envelope</location>
    </subcellularLocation>
</comment>
<dbReference type="Pfam" id="PF23914">
    <property type="entry name" value="TPR_CcmH_CycH"/>
    <property type="match status" value="1"/>
</dbReference>
<gene>
    <name evidence="8" type="primary">ccmI</name>
    <name evidence="8" type="ORF">AUN14_09215</name>
    <name evidence="7" type="ORF">FZI19_18495</name>
</gene>
<dbReference type="InterPro" id="IPR011990">
    <property type="entry name" value="TPR-like_helical_dom_sf"/>
</dbReference>
<evidence type="ECO:0000256" key="3">
    <source>
        <dbReference type="ARBA" id="ARBA00022748"/>
    </source>
</evidence>
<evidence type="ECO:0000313" key="7">
    <source>
        <dbReference type="EMBL" id="KAB0873821.1"/>
    </source>
</evidence>
<proteinExistence type="predicted"/>
<dbReference type="InterPro" id="IPR017560">
    <property type="entry name" value="Cyt_c_biogenesis_CcmI"/>
</dbReference>
<dbReference type="PANTHER" id="PTHR47870">
    <property type="entry name" value="CYTOCHROME C-TYPE BIOGENESIS PROTEIN CCMH"/>
    <property type="match status" value="1"/>
</dbReference>
<dbReference type="EMBL" id="MSAE01000017">
    <property type="protein sequence ID" value="PUX15181.1"/>
    <property type="molecule type" value="Genomic_DNA"/>
</dbReference>
<keyword evidence="2" id="KW-0677">Repeat</keyword>
<sequence>MTAIILLIVVLLLSVAALVFWPWRDQRAADRDALNQTLYHSRLRELDDEPPEARQALALELQRSLLADIPARPAQAPAAVGRGTLLTGALLVAAVSVGLFLATNSLKAVGEWQAATRETPALVARVMDSHAAPLSVDELTRLGLGLRTRLQGEPHNRAGWAMLGRIGMVLNNADTATDAFKRAWQLDSQSIKARLDYAEVLVRSTQPEDNATGEQMLKEVAAQAPGNLRAPELLALSAFRQQRYPEAIAYWQALLLQLPTGDPRRAAVARGIQQARVDSGMDNAKLAVKITLSPATKKALPNKGILFISVTDGVSNVPVVVKKLPLGHFPLTITLDDADAMLPERGLGQVSQGIVKVHISRDGNAAVQPGDWTGERRFTSLNPASPVDVLVAPSPSGAG</sequence>
<feature type="domain" description="Cytochrome c-type biogenesis protein H TPR" evidence="6">
    <location>
        <begin position="109"/>
        <end position="265"/>
    </location>
</feature>
<evidence type="ECO:0000256" key="4">
    <source>
        <dbReference type="ARBA" id="ARBA00022803"/>
    </source>
</evidence>
<evidence type="ECO:0000313" key="9">
    <source>
        <dbReference type="Proteomes" id="UP000244378"/>
    </source>
</evidence>
<dbReference type="PANTHER" id="PTHR47870:SF2">
    <property type="entry name" value="FORMATE-DEPENDENT NITRITE REDUCTASE COMPLEX SUBUNIT NRFF"/>
    <property type="match status" value="1"/>
</dbReference>
<dbReference type="GO" id="GO:0017004">
    <property type="term" value="P:cytochrome complex assembly"/>
    <property type="evidence" value="ECO:0007669"/>
    <property type="project" value="UniProtKB-KW"/>
</dbReference>
<reference evidence="8 9" key="1">
    <citation type="submission" date="2016-12" db="EMBL/GenBank/DDBJ databases">
        <title>Analysis of the Molecular Diversity Among Cronobacter Species Isolated from Filth Flies Using a Pan Genomic DNA Microarray.</title>
        <authorList>
            <person name="Pava-Ripoll M."/>
            <person name="Tall B."/>
            <person name="Farber J."/>
            <person name="Fanning S."/>
            <person name="Lehner A."/>
            <person name="Stephan R."/>
            <person name="Pagotto F."/>
            <person name="Iverson C."/>
            <person name="Ziobro G."/>
            <person name="Miller A."/>
            <person name="Pearson R."/>
            <person name="Yan Q."/>
            <person name="Kim M."/>
            <person name="Jeong S."/>
            <person name="Park J."/>
            <person name="Jun S."/>
            <person name="Choi H."/>
            <person name="Chung T."/>
            <person name="Yoo Y."/>
            <person name="Park E."/>
            <person name="Hwang S."/>
            <person name="Lee B."/>
            <person name="Sathyamoorthy V."/>
            <person name="Carter L."/>
            <person name="Mammel M."/>
            <person name="Jackson S."/>
            <person name="Kothary M."/>
            <person name="Patel I."/>
            <person name="Grim C."/>
            <person name="Gopinath G."/>
            <person name="Gangiredla J."/>
            <person name="Chase H."/>
        </authorList>
    </citation>
    <scope>NUCLEOTIDE SEQUENCE [LARGE SCALE GENOMIC DNA]</scope>
    <source>
        <strain evidence="8 9">MOD1-Md1s</strain>
    </source>
</reference>